<dbReference type="Proteomes" id="UP001378188">
    <property type="component" value="Unassembled WGS sequence"/>
</dbReference>
<accession>A0AAW9RLJ1</accession>
<proteinExistence type="predicted"/>
<dbReference type="RefSeq" id="WP_340330767.1">
    <property type="nucleotide sequence ID" value="NZ_JAZHOF010000006.1"/>
</dbReference>
<dbReference type="SUPFAM" id="SSF103025">
    <property type="entry name" value="Folate-binding domain"/>
    <property type="match status" value="1"/>
</dbReference>
<dbReference type="InterPro" id="IPR027266">
    <property type="entry name" value="TrmE/GcvT-like"/>
</dbReference>
<name>A0AAW9RLJ1_9HYPH</name>
<dbReference type="EMBL" id="JAZHOF010000006">
    <property type="protein sequence ID" value="MEJ8573077.1"/>
    <property type="molecule type" value="Genomic_DNA"/>
</dbReference>
<dbReference type="AlphaFoldDB" id="A0AAW9RLJ1"/>
<evidence type="ECO:0000313" key="2">
    <source>
        <dbReference type="Proteomes" id="UP001378188"/>
    </source>
</evidence>
<dbReference type="Gene3D" id="3.30.70.1520">
    <property type="entry name" value="Heterotetrameric sarcosine oxidase"/>
    <property type="match status" value="1"/>
</dbReference>
<sequence>MSDARRRSPLGHRKPIRAMEGAARMVELPFIGKLALRVDPQADNGAVRRALGVPLPADACTATRQDETAILWIGPDEFWVITPRDGEAGSAKALEKELATIHHQVVDVTSYYTVIELAGPRAAEMLMKLTTLDLHRRAFVAGQVAGSMFGAAQATLWQVEGDEVDGGPTFRLLVRRTMADYLWCLLAEAGFEWGMPKQAPLSGETWRLER</sequence>
<reference evidence="1 2" key="1">
    <citation type="submission" date="2024-02" db="EMBL/GenBank/DDBJ databases">
        <title>Genome analysis and characterization of Microbaculum marinisediminis sp. nov., isolated from marine sediment.</title>
        <authorList>
            <person name="Du Z.-J."/>
            <person name="Ye Y.-Q."/>
            <person name="Zhang Z.-R."/>
            <person name="Yuan S.-M."/>
            <person name="Zhang X.-Y."/>
        </authorList>
    </citation>
    <scope>NUCLEOTIDE SEQUENCE [LARGE SCALE GENOMIC DNA]</scope>
    <source>
        <strain evidence="1 2">SDUM1044001</strain>
    </source>
</reference>
<keyword evidence="2" id="KW-1185">Reference proteome</keyword>
<organism evidence="1 2">
    <name type="scientific">Microbaculum marinum</name>
    <dbReference type="NCBI Taxonomy" id="1764581"/>
    <lineage>
        <taxon>Bacteria</taxon>
        <taxon>Pseudomonadati</taxon>
        <taxon>Pseudomonadota</taxon>
        <taxon>Alphaproteobacteria</taxon>
        <taxon>Hyphomicrobiales</taxon>
        <taxon>Tepidamorphaceae</taxon>
        <taxon>Microbaculum</taxon>
    </lineage>
</organism>
<dbReference type="Pfam" id="PF04268">
    <property type="entry name" value="SoxG"/>
    <property type="match status" value="1"/>
</dbReference>
<evidence type="ECO:0000313" key="1">
    <source>
        <dbReference type="EMBL" id="MEJ8573077.1"/>
    </source>
</evidence>
<protein>
    <submittedName>
        <fullName evidence="1">Sarcosine oxidase subunit gamma family protein</fullName>
    </submittedName>
</protein>
<comment type="caution">
    <text evidence="1">The sequence shown here is derived from an EMBL/GenBank/DDBJ whole genome shotgun (WGS) entry which is preliminary data.</text>
</comment>
<dbReference type="InterPro" id="IPR007375">
    <property type="entry name" value="SoxG"/>
</dbReference>
<gene>
    <name evidence="1" type="ORF">V3328_16415</name>
</gene>
<dbReference type="Gene3D" id="3.30.1360.120">
    <property type="entry name" value="Probable tRNA modification gtpase trme, domain 1"/>
    <property type="match status" value="1"/>
</dbReference>